<dbReference type="Proteomes" id="UP000002051">
    <property type="component" value="Unassembled WGS sequence"/>
</dbReference>
<reference evidence="2" key="3">
    <citation type="submission" date="2015-04" db="UniProtKB">
        <authorList>
            <consortium name="EnsemblPlants"/>
        </authorList>
    </citation>
    <scope>IDENTIFICATION</scope>
    <source>
        <strain evidence="2">cv. Jemalong A17</strain>
    </source>
</reference>
<organism evidence="1 3">
    <name type="scientific">Medicago truncatula</name>
    <name type="common">Barrel medic</name>
    <name type="synonym">Medicago tribuloides</name>
    <dbReference type="NCBI Taxonomy" id="3880"/>
    <lineage>
        <taxon>Eukaryota</taxon>
        <taxon>Viridiplantae</taxon>
        <taxon>Streptophyta</taxon>
        <taxon>Embryophyta</taxon>
        <taxon>Tracheophyta</taxon>
        <taxon>Spermatophyta</taxon>
        <taxon>Magnoliopsida</taxon>
        <taxon>eudicotyledons</taxon>
        <taxon>Gunneridae</taxon>
        <taxon>Pentapetalae</taxon>
        <taxon>rosids</taxon>
        <taxon>fabids</taxon>
        <taxon>Fabales</taxon>
        <taxon>Fabaceae</taxon>
        <taxon>Papilionoideae</taxon>
        <taxon>50 kb inversion clade</taxon>
        <taxon>NPAAA clade</taxon>
        <taxon>Hologalegina</taxon>
        <taxon>IRL clade</taxon>
        <taxon>Trifolieae</taxon>
        <taxon>Medicago</taxon>
    </lineage>
</organism>
<gene>
    <name evidence="1" type="ordered locus">MTR_7g062290</name>
</gene>
<evidence type="ECO:0000313" key="2">
    <source>
        <dbReference type="EnsemblPlants" id="KEH22915"/>
    </source>
</evidence>
<sequence length="58" mass="6828">MKNIHNFHHFFTDSRIEFTLKLTEEFAPPFIPSHKHQILIPHRIDTPAPRDSIPQGLL</sequence>
<reference evidence="1 3" key="1">
    <citation type="journal article" date="2011" name="Nature">
        <title>The Medicago genome provides insight into the evolution of rhizobial symbioses.</title>
        <authorList>
            <person name="Young N.D."/>
            <person name="Debelle F."/>
            <person name="Oldroyd G.E."/>
            <person name="Geurts R."/>
            <person name="Cannon S.B."/>
            <person name="Udvardi M.K."/>
            <person name="Benedito V.A."/>
            <person name="Mayer K.F."/>
            <person name="Gouzy J."/>
            <person name="Schoof H."/>
            <person name="Van de Peer Y."/>
            <person name="Proost S."/>
            <person name="Cook D.R."/>
            <person name="Meyers B.C."/>
            <person name="Spannagl M."/>
            <person name="Cheung F."/>
            <person name="De Mita S."/>
            <person name="Krishnakumar V."/>
            <person name="Gundlach H."/>
            <person name="Zhou S."/>
            <person name="Mudge J."/>
            <person name="Bharti A.K."/>
            <person name="Murray J.D."/>
            <person name="Naoumkina M.A."/>
            <person name="Rosen B."/>
            <person name="Silverstein K.A."/>
            <person name="Tang H."/>
            <person name="Rombauts S."/>
            <person name="Zhao P.X."/>
            <person name="Zhou P."/>
            <person name="Barbe V."/>
            <person name="Bardou P."/>
            <person name="Bechner M."/>
            <person name="Bellec A."/>
            <person name="Berger A."/>
            <person name="Berges H."/>
            <person name="Bidwell S."/>
            <person name="Bisseling T."/>
            <person name="Choisne N."/>
            <person name="Couloux A."/>
            <person name="Denny R."/>
            <person name="Deshpande S."/>
            <person name="Dai X."/>
            <person name="Doyle J.J."/>
            <person name="Dudez A.M."/>
            <person name="Farmer A.D."/>
            <person name="Fouteau S."/>
            <person name="Franken C."/>
            <person name="Gibelin C."/>
            <person name="Gish J."/>
            <person name="Goldstein S."/>
            <person name="Gonzalez A.J."/>
            <person name="Green P.J."/>
            <person name="Hallab A."/>
            <person name="Hartog M."/>
            <person name="Hua A."/>
            <person name="Humphray S.J."/>
            <person name="Jeong D.H."/>
            <person name="Jing Y."/>
            <person name="Jocker A."/>
            <person name="Kenton S.M."/>
            <person name="Kim D.J."/>
            <person name="Klee K."/>
            <person name="Lai H."/>
            <person name="Lang C."/>
            <person name="Lin S."/>
            <person name="Macmil S.L."/>
            <person name="Magdelenat G."/>
            <person name="Matthews L."/>
            <person name="McCorrison J."/>
            <person name="Monaghan E.L."/>
            <person name="Mun J.H."/>
            <person name="Najar F.Z."/>
            <person name="Nicholson C."/>
            <person name="Noirot C."/>
            <person name="O'Bleness M."/>
            <person name="Paule C.R."/>
            <person name="Poulain J."/>
            <person name="Prion F."/>
            <person name="Qin B."/>
            <person name="Qu C."/>
            <person name="Retzel E.F."/>
            <person name="Riddle C."/>
            <person name="Sallet E."/>
            <person name="Samain S."/>
            <person name="Samson N."/>
            <person name="Sanders I."/>
            <person name="Saurat O."/>
            <person name="Scarpelli C."/>
            <person name="Schiex T."/>
            <person name="Segurens B."/>
            <person name="Severin A.J."/>
            <person name="Sherrier D.J."/>
            <person name="Shi R."/>
            <person name="Sims S."/>
            <person name="Singer S.R."/>
            <person name="Sinharoy S."/>
            <person name="Sterck L."/>
            <person name="Viollet A."/>
            <person name="Wang B.B."/>
            <person name="Wang K."/>
            <person name="Wang M."/>
            <person name="Wang X."/>
            <person name="Warfsmann J."/>
            <person name="Weissenbach J."/>
            <person name="White D.D."/>
            <person name="White J.D."/>
            <person name="Wiley G.B."/>
            <person name="Wincker P."/>
            <person name="Xing Y."/>
            <person name="Yang L."/>
            <person name="Yao Z."/>
            <person name="Ying F."/>
            <person name="Zhai J."/>
            <person name="Zhou L."/>
            <person name="Zuber A."/>
            <person name="Denarie J."/>
            <person name="Dixon R.A."/>
            <person name="May G.D."/>
            <person name="Schwartz D.C."/>
            <person name="Rogers J."/>
            <person name="Quetier F."/>
            <person name="Town C.D."/>
            <person name="Roe B.A."/>
        </authorList>
    </citation>
    <scope>NUCLEOTIDE SEQUENCE [LARGE SCALE GENOMIC DNA]</scope>
    <source>
        <strain evidence="1">A17</strain>
        <strain evidence="2 3">cv. Jemalong A17</strain>
    </source>
</reference>
<dbReference type="EMBL" id="CM001223">
    <property type="protein sequence ID" value="KEH22915.1"/>
    <property type="molecule type" value="Genomic_DNA"/>
</dbReference>
<name>A0A072UAT6_MEDTR</name>
<protein>
    <submittedName>
        <fullName evidence="1 2">Uncharacterized protein</fullName>
    </submittedName>
</protein>
<evidence type="ECO:0000313" key="1">
    <source>
        <dbReference type="EMBL" id="KEH22915.1"/>
    </source>
</evidence>
<reference evidence="1 3" key="2">
    <citation type="journal article" date="2014" name="BMC Genomics">
        <title>An improved genome release (version Mt4.0) for the model legume Medicago truncatula.</title>
        <authorList>
            <person name="Tang H."/>
            <person name="Krishnakumar V."/>
            <person name="Bidwell S."/>
            <person name="Rosen B."/>
            <person name="Chan A."/>
            <person name="Zhou S."/>
            <person name="Gentzbittel L."/>
            <person name="Childs K.L."/>
            <person name="Yandell M."/>
            <person name="Gundlach H."/>
            <person name="Mayer K.F."/>
            <person name="Schwartz D.C."/>
            <person name="Town C.D."/>
        </authorList>
    </citation>
    <scope>GENOME REANNOTATION</scope>
    <source>
        <strain evidence="1">A17</strain>
        <strain evidence="2 3">cv. Jemalong A17</strain>
    </source>
</reference>
<keyword evidence="3" id="KW-1185">Reference proteome</keyword>
<evidence type="ECO:0000313" key="3">
    <source>
        <dbReference type="Proteomes" id="UP000002051"/>
    </source>
</evidence>
<proteinExistence type="predicted"/>
<dbReference type="AlphaFoldDB" id="A0A072UAT6"/>
<dbReference type="EnsemblPlants" id="KEH22915">
    <property type="protein sequence ID" value="KEH22915"/>
    <property type="gene ID" value="MTR_7g062290"/>
</dbReference>
<accession>A0A072UAT6</accession>
<dbReference type="HOGENOM" id="CLU_2982116_0_0_1"/>